<evidence type="ECO:0008006" key="3">
    <source>
        <dbReference type="Google" id="ProtNLM"/>
    </source>
</evidence>
<sequence length="166" mass="18721">MGVPSDKPEFPPLLPEGQHSFTLSELERKCVHAFKESATREKIFDGVCHLIDKLSSAGLSGDFWLDGSFLTKKIDPADADIVLVIDHVQLDDATEEQILILDWFGDPGRKLDLLCDNYIALWYPSDHDRFEHGQTQLTYWNNWWGTARNGEKKGFAVLNVSTGGDK</sequence>
<keyword evidence="2" id="KW-1185">Reference proteome</keyword>
<accession>A0ABT7PEP3</accession>
<comment type="caution">
    <text evidence="1">The sequence shown here is derived from an EMBL/GenBank/DDBJ whole genome shotgun (WGS) entry which is preliminary data.</text>
</comment>
<gene>
    <name evidence="1" type="ORF">QTN89_05945</name>
</gene>
<dbReference type="Pfam" id="PF22014">
    <property type="entry name" value="DUF6932"/>
    <property type="match status" value="1"/>
</dbReference>
<evidence type="ECO:0000313" key="2">
    <source>
        <dbReference type="Proteomes" id="UP001239462"/>
    </source>
</evidence>
<dbReference type="EMBL" id="JASZZN010000003">
    <property type="protein sequence ID" value="MDM4014962.1"/>
    <property type="molecule type" value="Genomic_DNA"/>
</dbReference>
<evidence type="ECO:0000313" key="1">
    <source>
        <dbReference type="EMBL" id="MDM4014962.1"/>
    </source>
</evidence>
<dbReference type="Proteomes" id="UP001239462">
    <property type="component" value="Unassembled WGS sequence"/>
</dbReference>
<organism evidence="1 2">
    <name type="scientific">Roseiconus lacunae</name>
    <dbReference type="NCBI Taxonomy" id="2605694"/>
    <lineage>
        <taxon>Bacteria</taxon>
        <taxon>Pseudomonadati</taxon>
        <taxon>Planctomycetota</taxon>
        <taxon>Planctomycetia</taxon>
        <taxon>Pirellulales</taxon>
        <taxon>Pirellulaceae</taxon>
        <taxon>Roseiconus</taxon>
    </lineage>
</organism>
<dbReference type="InterPro" id="IPR053860">
    <property type="entry name" value="DUF6932"/>
</dbReference>
<reference evidence="1 2" key="1">
    <citation type="submission" date="2023-06" db="EMBL/GenBank/DDBJ databases">
        <title>Roseiconus lacunae JC819 isolated from Gulf of Mannar region, Tamil Nadu.</title>
        <authorList>
            <person name="Pk S."/>
            <person name="Ch S."/>
            <person name="Ch V.R."/>
        </authorList>
    </citation>
    <scope>NUCLEOTIDE SEQUENCE [LARGE SCALE GENOMIC DNA]</scope>
    <source>
        <strain evidence="1 2">JC819</strain>
    </source>
</reference>
<proteinExistence type="predicted"/>
<protein>
    <recommendedName>
        <fullName evidence="3">Polymerase nucleotidyl transferase domain-containing protein</fullName>
    </recommendedName>
</protein>
<name>A0ABT7PEP3_9BACT</name>
<dbReference type="RefSeq" id="WP_289162545.1">
    <property type="nucleotide sequence ID" value="NZ_JASZZN010000003.1"/>
</dbReference>